<evidence type="ECO:0000313" key="2">
    <source>
        <dbReference type="EMBL" id="MBW0500643.1"/>
    </source>
</evidence>
<feature type="region of interest" description="Disordered" evidence="1">
    <location>
        <begin position="22"/>
        <end position="60"/>
    </location>
</feature>
<dbReference type="AlphaFoldDB" id="A0A9Q3DF73"/>
<organism evidence="2 3">
    <name type="scientific">Austropuccinia psidii MF-1</name>
    <dbReference type="NCBI Taxonomy" id="1389203"/>
    <lineage>
        <taxon>Eukaryota</taxon>
        <taxon>Fungi</taxon>
        <taxon>Dikarya</taxon>
        <taxon>Basidiomycota</taxon>
        <taxon>Pucciniomycotina</taxon>
        <taxon>Pucciniomycetes</taxon>
        <taxon>Pucciniales</taxon>
        <taxon>Sphaerophragmiaceae</taxon>
        <taxon>Austropuccinia</taxon>
    </lineage>
</organism>
<protein>
    <submittedName>
        <fullName evidence="2">Uncharacterized protein</fullName>
    </submittedName>
</protein>
<name>A0A9Q3DF73_9BASI</name>
<reference evidence="2" key="1">
    <citation type="submission" date="2021-03" db="EMBL/GenBank/DDBJ databases">
        <title>Draft genome sequence of rust myrtle Austropuccinia psidii MF-1, a brazilian biotype.</title>
        <authorList>
            <person name="Quecine M.C."/>
            <person name="Pachon D.M.R."/>
            <person name="Bonatelli M.L."/>
            <person name="Correr F.H."/>
            <person name="Franceschini L.M."/>
            <person name="Leite T.F."/>
            <person name="Margarido G.R.A."/>
            <person name="Almeida C.A."/>
            <person name="Ferrarezi J.A."/>
            <person name="Labate C.A."/>
        </authorList>
    </citation>
    <scope>NUCLEOTIDE SEQUENCE</scope>
    <source>
        <strain evidence="2">MF-1</strain>
    </source>
</reference>
<evidence type="ECO:0000313" key="3">
    <source>
        <dbReference type="Proteomes" id="UP000765509"/>
    </source>
</evidence>
<comment type="caution">
    <text evidence="2">The sequence shown here is derived from an EMBL/GenBank/DDBJ whole genome shotgun (WGS) entry which is preliminary data.</text>
</comment>
<proteinExistence type="predicted"/>
<dbReference type="Proteomes" id="UP000765509">
    <property type="component" value="Unassembled WGS sequence"/>
</dbReference>
<accession>A0A9Q3DF73</accession>
<feature type="compositionally biased region" description="Polar residues" evidence="1">
    <location>
        <begin position="49"/>
        <end position="60"/>
    </location>
</feature>
<sequence length="204" mass="22495">MGLKCQSKFSISSLTHFSSHNNTNYLPLPIEQSPPDPPQQDTPSCSMPHEQTTRQWTPGPSGTQWFKDLSCGKQKAIPFLILAFDSSELTLPTFVEPSQHNEPPIQGLSPSSEPQVSSHEDTSACEPEPEEALTQSTEEPFSKSPLHLFYYAKLCLTPPLTISSSSHYTPLHNHHWQYTCRIPPAPPIGAKNPNASSPPALRSP</sequence>
<gene>
    <name evidence="2" type="ORF">O181_040358</name>
</gene>
<keyword evidence="3" id="KW-1185">Reference proteome</keyword>
<evidence type="ECO:0000256" key="1">
    <source>
        <dbReference type="SAM" id="MobiDB-lite"/>
    </source>
</evidence>
<feature type="compositionally biased region" description="Polar residues" evidence="1">
    <location>
        <begin position="108"/>
        <end position="117"/>
    </location>
</feature>
<dbReference type="EMBL" id="AVOT02015926">
    <property type="protein sequence ID" value="MBW0500643.1"/>
    <property type="molecule type" value="Genomic_DNA"/>
</dbReference>
<feature type="region of interest" description="Disordered" evidence="1">
    <location>
        <begin position="94"/>
        <end position="140"/>
    </location>
</feature>